<dbReference type="AlphaFoldDB" id="A0A4C1VKR8"/>
<dbReference type="Proteomes" id="UP000299102">
    <property type="component" value="Unassembled WGS sequence"/>
</dbReference>
<dbReference type="EMBL" id="BGZK01000355">
    <property type="protein sequence ID" value="GBP38887.1"/>
    <property type="molecule type" value="Genomic_DNA"/>
</dbReference>
<accession>A0A4C1VKR8</accession>
<proteinExistence type="predicted"/>
<evidence type="ECO:0000313" key="1">
    <source>
        <dbReference type="EMBL" id="GBP38887.1"/>
    </source>
</evidence>
<keyword evidence="2" id="KW-1185">Reference proteome</keyword>
<name>A0A4C1VKR8_EUMVA</name>
<reference evidence="1 2" key="1">
    <citation type="journal article" date="2019" name="Commun. Biol.">
        <title>The bagworm genome reveals a unique fibroin gene that provides high tensile strength.</title>
        <authorList>
            <person name="Kono N."/>
            <person name="Nakamura H."/>
            <person name="Ohtoshi R."/>
            <person name="Tomita M."/>
            <person name="Numata K."/>
            <person name="Arakawa K."/>
        </authorList>
    </citation>
    <scope>NUCLEOTIDE SEQUENCE [LARGE SCALE GENOMIC DNA]</scope>
</reference>
<sequence length="70" mass="7825">MCEPIAPLMPRLPCLFVLRAFVNLPRNFSPSAVDYSSVTCPGHAARRASARCSQWRLAEHLLGLCQYSFT</sequence>
<evidence type="ECO:0000313" key="2">
    <source>
        <dbReference type="Proteomes" id="UP000299102"/>
    </source>
</evidence>
<protein>
    <submittedName>
        <fullName evidence="1">Uncharacterized protein</fullName>
    </submittedName>
</protein>
<gene>
    <name evidence="1" type="ORF">EVAR_32403_1</name>
</gene>
<organism evidence="1 2">
    <name type="scientific">Eumeta variegata</name>
    <name type="common">Bagworm moth</name>
    <name type="synonym">Eumeta japonica</name>
    <dbReference type="NCBI Taxonomy" id="151549"/>
    <lineage>
        <taxon>Eukaryota</taxon>
        <taxon>Metazoa</taxon>
        <taxon>Ecdysozoa</taxon>
        <taxon>Arthropoda</taxon>
        <taxon>Hexapoda</taxon>
        <taxon>Insecta</taxon>
        <taxon>Pterygota</taxon>
        <taxon>Neoptera</taxon>
        <taxon>Endopterygota</taxon>
        <taxon>Lepidoptera</taxon>
        <taxon>Glossata</taxon>
        <taxon>Ditrysia</taxon>
        <taxon>Tineoidea</taxon>
        <taxon>Psychidae</taxon>
        <taxon>Oiketicinae</taxon>
        <taxon>Eumeta</taxon>
    </lineage>
</organism>
<comment type="caution">
    <text evidence="1">The sequence shown here is derived from an EMBL/GenBank/DDBJ whole genome shotgun (WGS) entry which is preliminary data.</text>
</comment>